<keyword evidence="5" id="KW-0378">Hydrolase</keyword>
<evidence type="ECO:0000313" key="10">
    <source>
        <dbReference type="Proteomes" id="UP000236291"/>
    </source>
</evidence>
<reference evidence="9 10" key="2">
    <citation type="journal article" date="2017" name="Front. Plant Sci.">
        <title>Gene Classification and Mining of Molecular Markers Useful in Red Clover (Trifolium pratense) Breeding.</title>
        <authorList>
            <person name="Istvanek J."/>
            <person name="Dluhosova J."/>
            <person name="Dluhos P."/>
            <person name="Patkova L."/>
            <person name="Nedelnik J."/>
            <person name="Repkova J."/>
        </authorList>
    </citation>
    <scope>NUCLEOTIDE SEQUENCE [LARGE SCALE GENOMIC DNA]</scope>
    <source>
        <strain evidence="10">cv. Tatra</strain>
        <tissue evidence="9">Young leaves</tissue>
    </source>
</reference>
<dbReference type="GO" id="GO:0003964">
    <property type="term" value="F:RNA-directed DNA polymerase activity"/>
    <property type="evidence" value="ECO:0007669"/>
    <property type="project" value="UniProtKB-KW"/>
</dbReference>
<dbReference type="Pfam" id="PF17917">
    <property type="entry name" value="RT_RNaseH"/>
    <property type="match status" value="1"/>
</dbReference>
<evidence type="ECO:0000256" key="2">
    <source>
        <dbReference type="ARBA" id="ARBA00022695"/>
    </source>
</evidence>
<keyword evidence="4" id="KW-0255">Endonuclease</keyword>
<evidence type="ECO:0000259" key="7">
    <source>
        <dbReference type="Pfam" id="PF17917"/>
    </source>
</evidence>
<dbReference type="InterPro" id="IPR041373">
    <property type="entry name" value="RT_RNaseH"/>
</dbReference>
<dbReference type="EMBL" id="ASHM01008251">
    <property type="protein sequence ID" value="PNY16120.1"/>
    <property type="molecule type" value="Genomic_DNA"/>
</dbReference>
<evidence type="ECO:0000256" key="6">
    <source>
        <dbReference type="ARBA" id="ARBA00022918"/>
    </source>
</evidence>
<dbReference type="PANTHER" id="PTHR37984:SF5">
    <property type="entry name" value="PROTEIN NYNRIN-LIKE"/>
    <property type="match status" value="1"/>
</dbReference>
<dbReference type="Proteomes" id="UP000236291">
    <property type="component" value="Unassembled WGS sequence"/>
</dbReference>
<evidence type="ECO:0000313" key="9">
    <source>
        <dbReference type="EMBL" id="PNY16120.1"/>
    </source>
</evidence>
<proteinExistence type="predicted"/>
<sequence>MIHKVNNLGWKPKGRENKGRELMAVALAVQHWRPYLGRHFIVTTDQKSLKQLWLQKITTPDQQNWQRNCWEGRLIQEEVHKDKVLLQIIEEIETKTGCKTRHCVHAGGGHSGFYRTYRCLAANVYWIGMKTAVQEYVKSCDICQRQK</sequence>
<dbReference type="InterPro" id="IPR041588">
    <property type="entry name" value="Integrase_H2C2"/>
</dbReference>
<dbReference type="InterPro" id="IPR050951">
    <property type="entry name" value="Retrovirus_Pol_polyprotein"/>
</dbReference>
<dbReference type="AlphaFoldDB" id="A0A2K3PLI6"/>
<feature type="domain" description="Integrase zinc-binding" evidence="8">
    <location>
        <begin position="104"/>
        <end position="147"/>
    </location>
</feature>
<evidence type="ECO:0000259" key="8">
    <source>
        <dbReference type="Pfam" id="PF17921"/>
    </source>
</evidence>
<evidence type="ECO:0000256" key="3">
    <source>
        <dbReference type="ARBA" id="ARBA00022722"/>
    </source>
</evidence>
<dbReference type="GO" id="GO:0016787">
    <property type="term" value="F:hydrolase activity"/>
    <property type="evidence" value="ECO:0007669"/>
    <property type="project" value="UniProtKB-KW"/>
</dbReference>
<keyword evidence="3" id="KW-0540">Nuclease</keyword>
<reference evidence="9 10" key="1">
    <citation type="journal article" date="2014" name="Am. J. Bot.">
        <title>Genome assembly and annotation for red clover (Trifolium pratense; Fabaceae).</title>
        <authorList>
            <person name="Istvanek J."/>
            <person name="Jaros M."/>
            <person name="Krenek A."/>
            <person name="Repkova J."/>
        </authorList>
    </citation>
    <scope>NUCLEOTIDE SEQUENCE [LARGE SCALE GENOMIC DNA]</scope>
    <source>
        <strain evidence="10">cv. Tatra</strain>
        <tissue evidence="9">Young leaves</tissue>
    </source>
</reference>
<accession>A0A2K3PLI6</accession>
<dbReference type="GO" id="GO:0004519">
    <property type="term" value="F:endonuclease activity"/>
    <property type="evidence" value="ECO:0007669"/>
    <property type="project" value="UniProtKB-KW"/>
</dbReference>
<evidence type="ECO:0000256" key="1">
    <source>
        <dbReference type="ARBA" id="ARBA00022679"/>
    </source>
</evidence>
<evidence type="ECO:0000256" key="4">
    <source>
        <dbReference type="ARBA" id="ARBA00022759"/>
    </source>
</evidence>
<name>A0A2K3PLI6_TRIPR</name>
<organism evidence="9 10">
    <name type="scientific">Trifolium pratense</name>
    <name type="common">Red clover</name>
    <dbReference type="NCBI Taxonomy" id="57577"/>
    <lineage>
        <taxon>Eukaryota</taxon>
        <taxon>Viridiplantae</taxon>
        <taxon>Streptophyta</taxon>
        <taxon>Embryophyta</taxon>
        <taxon>Tracheophyta</taxon>
        <taxon>Spermatophyta</taxon>
        <taxon>Magnoliopsida</taxon>
        <taxon>eudicotyledons</taxon>
        <taxon>Gunneridae</taxon>
        <taxon>Pentapetalae</taxon>
        <taxon>rosids</taxon>
        <taxon>fabids</taxon>
        <taxon>Fabales</taxon>
        <taxon>Fabaceae</taxon>
        <taxon>Papilionoideae</taxon>
        <taxon>50 kb inversion clade</taxon>
        <taxon>NPAAA clade</taxon>
        <taxon>Hologalegina</taxon>
        <taxon>IRL clade</taxon>
        <taxon>Trifolieae</taxon>
        <taxon>Trifolium</taxon>
    </lineage>
</organism>
<dbReference type="Pfam" id="PF17921">
    <property type="entry name" value="Integrase_H2C2"/>
    <property type="match status" value="1"/>
</dbReference>
<keyword evidence="6" id="KW-0695">RNA-directed DNA polymerase</keyword>
<protein>
    <submittedName>
        <fullName evidence="9">(-)-germacrene D synthase-like protein</fullName>
    </submittedName>
</protein>
<evidence type="ECO:0000256" key="5">
    <source>
        <dbReference type="ARBA" id="ARBA00022801"/>
    </source>
</evidence>
<keyword evidence="1" id="KW-0808">Transferase</keyword>
<comment type="caution">
    <text evidence="9">The sequence shown here is derived from an EMBL/GenBank/DDBJ whole genome shotgun (WGS) entry which is preliminary data.</text>
</comment>
<dbReference type="Gene3D" id="1.10.340.70">
    <property type="match status" value="1"/>
</dbReference>
<dbReference type="PANTHER" id="PTHR37984">
    <property type="entry name" value="PROTEIN CBG26694"/>
    <property type="match status" value="1"/>
</dbReference>
<gene>
    <name evidence="9" type="ORF">L195_g012830</name>
</gene>
<feature type="domain" description="Reverse transcriptase RNase H-like" evidence="7">
    <location>
        <begin position="20"/>
        <end position="66"/>
    </location>
</feature>
<keyword evidence="2" id="KW-0548">Nucleotidyltransferase</keyword>